<evidence type="ECO:0000256" key="7">
    <source>
        <dbReference type="ARBA" id="ARBA00022989"/>
    </source>
</evidence>
<dbReference type="GeneID" id="37270671"/>
<evidence type="ECO:0000313" key="11">
    <source>
        <dbReference type="EMBL" id="PWN96090.1"/>
    </source>
</evidence>
<evidence type="ECO:0000256" key="9">
    <source>
        <dbReference type="ARBA" id="ARBA00023136"/>
    </source>
</evidence>
<dbReference type="InterPro" id="IPR038552">
    <property type="entry name" value="Tim21_IMS_sf"/>
</dbReference>
<proteinExistence type="inferred from homology"/>
<evidence type="ECO:0000256" key="3">
    <source>
        <dbReference type="ARBA" id="ARBA00020213"/>
    </source>
</evidence>
<dbReference type="PANTHER" id="PTHR13032:SF6">
    <property type="entry name" value="MITOCHONDRIAL IMPORT INNER MEMBRANE TRANSLOCASE SUBUNIT TIM21"/>
    <property type="match status" value="1"/>
</dbReference>
<evidence type="ECO:0000256" key="8">
    <source>
        <dbReference type="ARBA" id="ARBA00023128"/>
    </source>
</evidence>
<dbReference type="Pfam" id="PF08294">
    <property type="entry name" value="TIM21"/>
    <property type="match status" value="1"/>
</dbReference>
<dbReference type="AlphaFoldDB" id="A0A316Z2S8"/>
<reference evidence="11 12" key="1">
    <citation type="journal article" date="2018" name="Mol. Biol. Evol.">
        <title>Broad Genomic Sampling Reveals a Smut Pathogenic Ancestry of the Fungal Clade Ustilaginomycotina.</title>
        <authorList>
            <person name="Kijpornyongpan T."/>
            <person name="Mondo S.J."/>
            <person name="Barry K."/>
            <person name="Sandor L."/>
            <person name="Lee J."/>
            <person name="Lipzen A."/>
            <person name="Pangilinan J."/>
            <person name="LaButti K."/>
            <person name="Hainaut M."/>
            <person name="Henrissat B."/>
            <person name="Grigoriev I.V."/>
            <person name="Spatafora J.W."/>
            <person name="Aime M.C."/>
        </authorList>
    </citation>
    <scope>NUCLEOTIDE SEQUENCE [LARGE SCALE GENOMIC DNA]</scope>
    <source>
        <strain evidence="11 12">MCA 4186</strain>
    </source>
</reference>
<keyword evidence="8" id="KW-0496">Mitochondrion</keyword>
<evidence type="ECO:0000256" key="6">
    <source>
        <dbReference type="ARBA" id="ARBA00022946"/>
    </source>
</evidence>
<comment type="subcellular location">
    <subcellularLocation>
        <location evidence="1">Mitochondrion membrane</location>
        <topology evidence="1">Single-pass membrane protein</topology>
    </subcellularLocation>
</comment>
<keyword evidence="6" id="KW-0809">Transit peptide</keyword>
<feature type="region of interest" description="Disordered" evidence="10">
    <location>
        <begin position="20"/>
        <end position="60"/>
    </location>
</feature>
<protein>
    <recommendedName>
        <fullName evidence="4">Mitochondrial import inner membrane translocase subunit TIM21</fullName>
    </recommendedName>
    <alternativeName>
        <fullName evidence="3">Mitochondrial import inner membrane translocase subunit Tim21</fullName>
    </alternativeName>
</protein>
<evidence type="ECO:0000256" key="2">
    <source>
        <dbReference type="ARBA" id="ARBA00010867"/>
    </source>
</evidence>
<gene>
    <name evidence="11" type="ORF">FA09DRAFT_331674</name>
</gene>
<dbReference type="STRING" id="58919.A0A316Z2S8"/>
<name>A0A316Z2S8_9BASI</name>
<accession>A0A316Z2S8</accession>
<dbReference type="RefSeq" id="XP_025596369.1">
    <property type="nucleotide sequence ID" value="XM_025743127.1"/>
</dbReference>
<feature type="region of interest" description="Disordered" evidence="10">
    <location>
        <begin position="219"/>
        <end position="248"/>
    </location>
</feature>
<sequence>MSLAPAHTLLRTHMRMRALHSVGQQTQAQQRRSLRSSSRTYASSSSGSGSGSGSAPSDADLSRAAFAQRQLLSSLRASSSSSASALGAASPPADPHANARAALSGAGARGGMSMGLGLGLGTGMGSGDGTGGTLDRAAGGGKKWKELRGGQKVVRAGLTTSRLLLVLVGGGLTIAVGWAVGSELFASNSPTVIYNDAVKRVRRSGQIQEHLLLPYRFSSSSTYSSDSSPLNPSGSRGRKRGSQVSSQLVREGSSDVLLLRFFMQAREKDKEWTWLQSARHAVVEAGARVKMEAVALANQIGDAISPQDATSAAAQAVQEEKKAAGGGWWSNPFKSLRQGVEAPLRAKPTPGTWSSGEVHAELTRDEDGIFQYRRLYVDIPSSQAATRSRVWLVRREGEVVR</sequence>
<dbReference type="EMBL" id="KZ819301">
    <property type="protein sequence ID" value="PWN96090.1"/>
    <property type="molecule type" value="Genomic_DNA"/>
</dbReference>
<dbReference type="PANTHER" id="PTHR13032">
    <property type="entry name" value="MITOCHONDRIAL IMPORT INNER MEMBRANE TRANSLOCASE SUBUNIT TIM21"/>
    <property type="match status" value="1"/>
</dbReference>
<keyword evidence="12" id="KW-1185">Reference proteome</keyword>
<evidence type="ECO:0000256" key="4">
    <source>
        <dbReference type="ARBA" id="ARBA00020726"/>
    </source>
</evidence>
<keyword evidence="7" id="KW-1133">Transmembrane helix</keyword>
<evidence type="ECO:0000313" key="12">
    <source>
        <dbReference type="Proteomes" id="UP000245946"/>
    </source>
</evidence>
<keyword evidence="9" id="KW-0472">Membrane</keyword>
<keyword evidence="5" id="KW-0812">Transmembrane</keyword>
<dbReference type="GO" id="GO:0030150">
    <property type="term" value="P:protein import into mitochondrial matrix"/>
    <property type="evidence" value="ECO:0007669"/>
    <property type="project" value="InterPro"/>
</dbReference>
<dbReference type="Proteomes" id="UP000245946">
    <property type="component" value="Unassembled WGS sequence"/>
</dbReference>
<dbReference type="OrthoDB" id="436405at2759"/>
<comment type="similarity">
    <text evidence="2">Belongs to the TIM21 family.</text>
</comment>
<dbReference type="Gene3D" id="3.10.450.320">
    <property type="entry name" value="Mitochondrial import inner membrane translocase subunit Tim21"/>
    <property type="match status" value="1"/>
</dbReference>
<evidence type="ECO:0000256" key="5">
    <source>
        <dbReference type="ARBA" id="ARBA00022692"/>
    </source>
</evidence>
<dbReference type="GO" id="GO:0005744">
    <property type="term" value="C:TIM23 mitochondrial import inner membrane translocase complex"/>
    <property type="evidence" value="ECO:0007669"/>
    <property type="project" value="InterPro"/>
</dbReference>
<feature type="compositionally biased region" description="Low complexity" evidence="10">
    <location>
        <begin position="219"/>
        <end position="235"/>
    </location>
</feature>
<evidence type="ECO:0000256" key="10">
    <source>
        <dbReference type="SAM" id="MobiDB-lite"/>
    </source>
</evidence>
<evidence type="ECO:0000256" key="1">
    <source>
        <dbReference type="ARBA" id="ARBA00004304"/>
    </source>
</evidence>
<organism evidence="11 12">
    <name type="scientific">Tilletiopsis washingtonensis</name>
    <dbReference type="NCBI Taxonomy" id="58919"/>
    <lineage>
        <taxon>Eukaryota</taxon>
        <taxon>Fungi</taxon>
        <taxon>Dikarya</taxon>
        <taxon>Basidiomycota</taxon>
        <taxon>Ustilaginomycotina</taxon>
        <taxon>Exobasidiomycetes</taxon>
        <taxon>Entylomatales</taxon>
        <taxon>Entylomatales incertae sedis</taxon>
        <taxon>Tilletiopsis</taxon>
    </lineage>
</organism>
<dbReference type="InterPro" id="IPR013261">
    <property type="entry name" value="Tim21"/>
</dbReference>
<feature type="compositionally biased region" description="Low complexity" evidence="10">
    <location>
        <begin position="21"/>
        <end position="59"/>
    </location>
</feature>